<evidence type="ECO:0000256" key="1">
    <source>
        <dbReference type="SAM" id="MobiDB-lite"/>
    </source>
</evidence>
<organism evidence="2">
    <name type="scientific">Leptocylindrus danicus</name>
    <dbReference type="NCBI Taxonomy" id="163516"/>
    <lineage>
        <taxon>Eukaryota</taxon>
        <taxon>Sar</taxon>
        <taxon>Stramenopiles</taxon>
        <taxon>Ochrophyta</taxon>
        <taxon>Bacillariophyta</taxon>
        <taxon>Coscinodiscophyceae</taxon>
        <taxon>Chaetocerotophycidae</taxon>
        <taxon>Leptocylindrales</taxon>
        <taxon>Leptocylindraceae</taxon>
        <taxon>Leptocylindrus</taxon>
    </lineage>
</organism>
<sequence>MVQHDQHHPQQQQQQGGIVSPISTIEEDADADNEDDDLDVMALSADESKTPEDSSNHTNSNTNANNAQQQQQQQQQSDWRQLFHEVTVGLEGRNPTVGWQQSVASLTAAKEYLLMHVEARQFVHAHMEKICNILLDQHNGKISAEQRRCVERSLTTSAVICAIDLANPFEPPPSSSSNINTAAASNINIHINTVNTISVLCHLFNKKRAFYKGSKPYWNMSMPGAPEVRINCIVTFQNHGGFAALGQLWKPHTNTNDNDPEEVQVQVQAVDFPPLEKLLVLLSAVEDLLKEAYGNANASVNSANNTSSSNNPNNAAPSPQQQEYLRGIYSDVILISNNIMTHLQSASEDALKLLFQTAESLCSVRAKLKDIYDLLSMCLSSSRTTLTLTLNTNTNTNTNTNNTLDCMSLRNDFFNFWRTLTLKLIRCQSLLLRLQGWQEVVDLIEASEQHRPPPRQYEVRNAGINFVNGVYTYSGQIINGYAVPNTDVKYSHQVPPECTDGAGKTITLFRCTMRSNAKWWFLSEADEDQPGTDKDVDYYQHKSKQHDEAIPPQYGWTTCRNSRDPAPTLLSMGVMVPHGQEHGTLEHQLANWAMQCGVIELVLGDSVHREVVARSQPLLKFLAQKQVLQSKQLLAAWRVCTSKADAAVSSEVYALLVSLLPTLTDDLAIELLSAVQATLRQSLHNAAGNDNLLEVAEFCHALATADDTTSSSTSTTTTTSSNADPSNSNHTNTNNTGGGGVSDIVRTEVLKLLWSILTHAQSDTLQHYDTLKHYITTELRVEPMGTQHREVFLQTCIDVLQQSSAEDDHHNDDVMQLRMVQLAEFLVRCCPMDQARQLVGKGNGMLCKLLFEECCGFLKRRNAARLTSKNTPHSNNNKQPLQTRLNILQYIYTISSTNHKLSSERLEVLWGLCEGCAEDLELLMVFIANCSVSVREGTSSSVGCGVDGIDAAQAPITTTTTTTTP</sequence>
<feature type="region of interest" description="Disordered" evidence="1">
    <location>
        <begin position="707"/>
        <end position="740"/>
    </location>
</feature>
<reference evidence="2" key="1">
    <citation type="submission" date="2021-01" db="EMBL/GenBank/DDBJ databases">
        <authorList>
            <person name="Corre E."/>
            <person name="Pelletier E."/>
            <person name="Niang G."/>
            <person name="Scheremetjew M."/>
            <person name="Finn R."/>
            <person name="Kale V."/>
            <person name="Holt S."/>
            <person name="Cochrane G."/>
            <person name="Meng A."/>
            <person name="Brown T."/>
            <person name="Cohen L."/>
        </authorList>
    </citation>
    <scope>NUCLEOTIDE SEQUENCE</scope>
    <source>
        <strain evidence="2">B650</strain>
    </source>
</reference>
<feature type="region of interest" description="Disordered" evidence="1">
    <location>
        <begin position="300"/>
        <end position="320"/>
    </location>
</feature>
<protein>
    <submittedName>
        <fullName evidence="2">Uncharacterized protein</fullName>
    </submittedName>
</protein>
<feature type="compositionally biased region" description="Acidic residues" evidence="1">
    <location>
        <begin position="25"/>
        <end position="39"/>
    </location>
</feature>
<feature type="compositionally biased region" description="Low complexity" evidence="1">
    <location>
        <begin position="300"/>
        <end position="319"/>
    </location>
</feature>
<feature type="compositionally biased region" description="Low complexity" evidence="1">
    <location>
        <begin position="707"/>
        <end position="735"/>
    </location>
</feature>
<gene>
    <name evidence="2" type="ORF">LDAN0321_LOCUS12475</name>
</gene>
<dbReference type="EMBL" id="HBGY01019689">
    <property type="protein sequence ID" value="CAD9588119.1"/>
    <property type="molecule type" value="Transcribed_RNA"/>
</dbReference>
<proteinExistence type="predicted"/>
<feature type="compositionally biased region" description="Basic and acidic residues" evidence="1">
    <location>
        <begin position="46"/>
        <end position="55"/>
    </location>
</feature>
<dbReference type="AlphaFoldDB" id="A0A7S2PAR4"/>
<feature type="compositionally biased region" description="Low complexity" evidence="1">
    <location>
        <begin position="56"/>
        <end position="77"/>
    </location>
</feature>
<feature type="region of interest" description="Disordered" evidence="1">
    <location>
        <begin position="1"/>
        <end position="78"/>
    </location>
</feature>
<name>A0A7S2PAR4_9STRA</name>
<accession>A0A7S2PAR4</accession>
<evidence type="ECO:0000313" key="2">
    <source>
        <dbReference type="EMBL" id="CAD9588119.1"/>
    </source>
</evidence>